<reference evidence="1 2" key="1">
    <citation type="submission" date="2024-06" db="EMBL/GenBank/DDBJ databases">
        <title>The Natural Products Discovery Center: Release of the First 8490 Sequenced Strains for Exploring Actinobacteria Biosynthetic Diversity.</title>
        <authorList>
            <person name="Kalkreuter E."/>
            <person name="Kautsar S.A."/>
            <person name="Yang D."/>
            <person name="Bader C.D."/>
            <person name="Teijaro C.N."/>
            <person name="Fluegel L."/>
            <person name="Davis C.M."/>
            <person name="Simpson J.R."/>
            <person name="Lauterbach L."/>
            <person name="Steele A.D."/>
            <person name="Gui C."/>
            <person name="Meng S."/>
            <person name="Li G."/>
            <person name="Viehrig K."/>
            <person name="Ye F."/>
            <person name="Su P."/>
            <person name="Kiefer A.F."/>
            <person name="Nichols A."/>
            <person name="Cepeda A.J."/>
            <person name="Yan W."/>
            <person name="Fan B."/>
            <person name="Jiang Y."/>
            <person name="Adhikari A."/>
            <person name="Zheng C.-J."/>
            <person name="Schuster L."/>
            <person name="Cowan T.M."/>
            <person name="Smanski M.J."/>
            <person name="Chevrette M.G."/>
            <person name="De Carvalho L.P.S."/>
            <person name="Shen B."/>
        </authorList>
    </citation>
    <scope>NUCLEOTIDE SEQUENCE [LARGE SCALE GENOMIC DNA]</scope>
    <source>
        <strain evidence="1 2">NPDC050403</strain>
    </source>
</reference>
<evidence type="ECO:0000313" key="1">
    <source>
        <dbReference type="EMBL" id="MEV0710135.1"/>
    </source>
</evidence>
<keyword evidence="2" id="KW-1185">Reference proteome</keyword>
<comment type="caution">
    <text evidence="1">The sequence shown here is derived from an EMBL/GenBank/DDBJ whole genome shotgun (WGS) entry which is preliminary data.</text>
</comment>
<sequence>MVEEMVCQRGGDGLAADCAALLVELQQAVGAVEVRDSQGEGAAASAGGFQMQSKHQRVEFGVVAGGGGDLGQFHDVFQ</sequence>
<organism evidence="1 2">
    <name type="scientific">Nocardia aurea</name>
    <dbReference type="NCBI Taxonomy" id="2144174"/>
    <lineage>
        <taxon>Bacteria</taxon>
        <taxon>Bacillati</taxon>
        <taxon>Actinomycetota</taxon>
        <taxon>Actinomycetes</taxon>
        <taxon>Mycobacteriales</taxon>
        <taxon>Nocardiaceae</taxon>
        <taxon>Nocardia</taxon>
    </lineage>
</organism>
<dbReference type="EMBL" id="JBFAKC010000009">
    <property type="protein sequence ID" value="MEV0710135.1"/>
    <property type="molecule type" value="Genomic_DNA"/>
</dbReference>
<name>A0ABV3FY05_9NOCA</name>
<evidence type="ECO:0000313" key="2">
    <source>
        <dbReference type="Proteomes" id="UP001551695"/>
    </source>
</evidence>
<protein>
    <submittedName>
        <fullName evidence="1">Uncharacterized protein</fullName>
    </submittedName>
</protein>
<dbReference type="RefSeq" id="WP_357785894.1">
    <property type="nucleotide sequence ID" value="NZ_JBFAKC010000009.1"/>
</dbReference>
<gene>
    <name evidence="1" type="ORF">AB0I48_21440</name>
</gene>
<dbReference type="Proteomes" id="UP001551695">
    <property type="component" value="Unassembled WGS sequence"/>
</dbReference>
<accession>A0ABV3FY05</accession>
<proteinExistence type="predicted"/>